<organism evidence="3 4">
    <name type="scientific">Hirsutella rhossiliensis</name>
    <dbReference type="NCBI Taxonomy" id="111463"/>
    <lineage>
        <taxon>Eukaryota</taxon>
        <taxon>Fungi</taxon>
        <taxon>Dikarya</taxon>
        <taxon>Ascomycota</taxon>
        <taxon>Pezizomycotina</taxon>
        <taxon>Sordariomycetes</taxon>
        <taxon>Hypocreomycetidae</taxon>
        <taxon>Hypocreales</taxon>
        <taxon>Ophiocordycipitaceae</taxon>
        <taxon>Hirsutella</taxon>
    </lineage>
</organism>
<sequence>MSDAIFRPRPYEEIYAEQAYLATSLQVQSSKANELLRQYSLLEEELENMTASKQRRRLRKRLNLVRSQLTGAAEQEKAIFIRLSEVYMEVHSRDAWAQASRPRVVYRGVLGQAQNHAAIRGSSSCSNTRPSTYLSGASPEFVPRNRRAVQRPAGAQAVSEAGQARPPTSSPSVTSARASESGDAGLDVSDGDSGKCPRDRGLGFQYKAAAGRAKSGDGRGNRLSLPNLESIWPN</sequence>
<dbReference type="OrthoDB" id="5226586at2759"/>
<reference evidence="3" key="1">
    <citation type="submission" date="2021-09" db="EMBL/GenBank/DDBJ databases">
        <title>A high-quality genome of the endoparasitic fungus Hirsutella rhossiliensis with a comparison of Hirsutella genomes reveals transposable elements contributing to genome size variation.</title>
        <authorList>
            <person name="Lin R."/>
            <person name="Jiao Y."/>
            <person name="Sun X."/>
            <person name="Ling J."/>
            <person name="Xie B."/>
            <person name="Cheng X."/>
        </authorList>
    </citation>
    <scope>NUCLEOTIDE SEQUENCE</scope>
    <source>
        <strain evidence="3">HR02</strain>
    </source>
</reference>
<evidence type="ECO:0000313" key="3">
    <source>
        <dbReference type="EMBL" id="KAH0960992.1"/>
    </source>
</evidence>
<dbReference type="GeneID" id="68357274"/>
<feature type="compositionally biased region" description="Polar residues" evidence="2">
    <location>
        <begin position="121"/>
        <end position="135"/>
    </location>
</feature>
<dbReference type="AlphaFoldDB" id="A0A9P8MT79"/>
<dbReference type="EMBL" id="JAIZPD010000009">
    <property type="protein sequence ID" value="KAH0960992.1"/>
    <property type="molecule type" value="Genomic_DNA"/>
</dbReference>
<feature type="coiled-coil region" evidence="1">
    <location>
        <begin position="25"/>
        <end position="61"/>
    </location>
</feature>
<dbReference type="Proteomes" id="UP000824596">
    <property type="component" value="Unassembled WGS sequence"/>
</dbReference>
<feature type="compositionally biased region" description="Polar residues" evidence="2">
    <location>
        <begin position="166"/>
        <end position="178"/>
    </location>
</feature>
<name>A0A9P8MT79_9HYPO</name>
<keyword evidence="4" id="KW-1185">Reference proteome</keyword>
<dbReference type="RefSeq" id="XP_044718505.1">
    <property type="nucleotide sequence ID" value="XM_044866616.1"/>
</dbReference>
<evidence type="ECO:0000313" key="4">
    <source>
        <dbReference type="Proteomes" id="UP000824596"/>
    </source>
</evidence>
<feature type="compositionally biased region" description="Basic and acidic residues" evidence="2">
    <location>
        <begin position="192"/>
        <end position="201"/>
    </location>
</feature>
<gene>
    <name evidence="3" type="ORF">HRG_08145</name>
</gene>
<keyword evidence="1" id="KW-0175">Coiled coil</keyword>
<evidence type="ECO:0000256" key="1">
    <source>
        <dbReference type="SAM" id="Coils"/>
    </source>
</evidence>
<evidence type="ECO:0000256" key="2">
    <source>
        <dbReference type="SAM" id="MobiDB-lite"/>
    </source>
</evidence>
<protein>
    <submittedName>
        <fullName evidence="3">Uncharacterized protein</fullName>
    </submittedName>
</protein>
<comment type="caution">
    <text evidence="3">The sequence shown here is derived from an EMBL/GenBank/DDBJ whole genome shotgun (WGS) entry which is preliminary data.</text>
</comment>
<accession>A0A9P8MT79</accession>
<feature type="region of interest" description="Disordered" evidence="2">
    <location>
        <begin position="120"/>
        <end position="234"/>
    </location>
</feature>
<proteinExistence type="predicted"/>